<organism evidence="2 3">
    <name type="scientific">Vreelandella halophila</name>
    <dbReference type="NCBI Taxonomy" id="86177"/>
    <lineage>
        <taxon>Bacteria</taxon>
        <taxon>Pseudomonadati</taxon>
        <taxon>Pseudomonadota</taxon>
        <taxon>Gammaproteobacteria</taxon>
        <taxon>Oceanospirillales</taxon>
        <taxon>Halomonadaceae</taxon>
        <taxon>Vreelandella</taxon>
    </lineage>
</organism>
<comment type="caution">
    <text evidence="2">The sequence shown here is derived from an EMBL/GenBank/DDBJ whole genome shotgun (WGS) entry which is preliminary data.</text>
</comment>
<dbReference type="Proteomes" id="UP000460751">
    <property type="component" value="Unassembled WGS sequence"/>
</dbReference>
<name>A0A9X5B3Y7_9GAMM</name>
<gene>
    <name evidence="2" type="ORF">GLW01_04505</name>
</gene>
<sequence length="376" mass="40331">MTAAEKLKPQTDPSDPVPGVEALVQSTLAPQTVEIDRQGTYPAGFMHELGALGGYRQHLGSGGARGPSGPGHFGNAVRVMDAVSSECMSTGFCVWCQDALGWYLENADDTSVRDQLLPRIADGSQLGGTGLSNALKHFASIEALKIRLRRVDGGYVANGTLPWVSNLANDHAFAAIFQVEGSDRKVMALTFCDQPGFSLQQCAEFTALEGSGTYACHFRDCFIPDSQIISENVPALMQRIRSGLVLMQMGMGLGLVQGCIDIMEGMRETQGHVNCYLDEQPESLAEDLADARMATQALAGDIGDDSDSLFADVLQLRHSASELALRASQAAMLHAGARGYLADAPAQRKLRESYFVAIVTPAIKHLRKELERLGAA</sequence>
<dbReference type="SUPFAM" id="SSF56645">
    <property type="entry name" value="Acyl-CoA dehydrogenase NM domain-like"/>
    <property type="match status" value="1"/>
</dbReference>
<dbReference type="InterPro" id="IPR009100">
    <property type="entry name" value="AcylCoA_DH/oxidase_NM_dom_sf"/>
</dbReference>
<dbReference type="RefSeq" id="WP_160898268.1">
    <property type="nucleotide sequence ID" value="NZ_WMEX01000002.1"/>
</dbReference>
<proteinExistence type="predicted"/>
<reference evidence="2 3" key="1">
    <citation type="submission" date="2019-11" db="EMBL/GenBank/DDBJ databases">
        <title>Genome sequences of 17 halophilic strains isolated from different environments.</title>
        <authorList>
            <person name="Furrow R.E."/>
        </authorList>
    </citation>
    <scope>NUCLEOTIDE SEQUENCE [LARGE SCALE GENOMIC DNA]</scope>
    <source>
        <strain evidence="2 3">22507_15_FS</strain>
    </source>
</reference>
<dbReference type="InterPro" id="IPR046373">
    <property type="entry name" value="Acyl-CoA_Oxase/DH_mid-dom_sf"/>
</dbReference>
<dbReference type="GO" id="GO:0050660">
    <property type="term" value="F:flavin adenine dinucleotide binding"/>
    <property type="evidence" value="ECO:0007669"/>
    <property type="project" value="InterPro"/>
</dbReference>
<feature type="domain" description="Acyl-CoA dehydrogenase/oxidase N-terminal" evidence="1">
    <location>
        <begin position="20"/>
        <end position="123"/>
    </location>
</feature>
<dbReference type="Gene3D" id="1.10.540.10">
    <property type="entry name" value="Acyl-CoA dehydrogenase/oxidase, N-terminal domain"/>
    <property type="match status" value="1"/>
</dbReference>
<evidence type="ECO:0000313" key="2">
    <source>
        <dbReference type="EMBL" id="MYL26051.1"/>
    </source>
</evidence>
<dbReference type="OrthoDB" id="2564795at2"/>
<dbReference type="Gene3D" id="1.20.140.10">
    <property type="entry name" value="Butyryl-CoA Dehydrogenase, subunit A, domain 3"/>
    <property type="match status" value="1"/>
</dbReference>
<accession>A0A9X5B3Y7</accession>
<dbReference type="InterPro" id="IPR013786">
    <property type="entry name" value="AcylCoA_DH/ox_N"/>
</dbReference>
<dbReference type="Pfam" id="PF02771">
    <property type="entry name" value="Acyl-CoA_dh_N"/>
    <property type="match status" value="1"/>
</dbReference>
<dbReference type="PANTHER" id="PTHR43884">
    <property type="entry name" value="ACYL-COA DEHYDROGENASE"/>
    <property type="match status" value="1"/>
</dbReference>
<dbReference type="PANTHER" id="PTHR43884:SF12">
    <property type="entry name" value="ISOVALERYL-COA DEHYDROGENASE, MITOCHONDRIAL-RELATED"/>
    <property type="match status" value="1"/>
</dbReference>
<protein>
    <submittedName>
        <fullName evidence="2">Acyl-CoA dehydrogenase</fullName>
    </submittedName>
</protein>
<evidence type="ECO:0000259" key="1">
    <source>
        <dbReference type="Pfam" id="PF02771"/>
    </source>
</evidence>
<dbReference type="InterPro" id="IPR036250">
    <property type="entry name" value="AcylCo_DH-like_C"/>
</dbReference>
<dbReference type="EMBL" id="WMEX01000002">
    <property type="protein sequence ID" value="MYL26051.1"/>
    <property type="molecule type" value="Genomic_DNA"/>
</dbReference>
<evidence type="ECO:0000313" key="3">
    <source>
        <dbReference type="Proteomes" id="UP000460751"/>
    </source>
</evidence>
<keyword evidence="3" id="KW-1185">Reference proteome</keyword>
<dbReference type="SUPFAM" id="SSF47203">
    <property type="entry name" value="Acyl-CoA dehydrogenase C-terminal domain-like"/>
    <property type="match status" value="1"/>
</dbReference>
<dbReference type="InterPro" id="IPR037069">
    <property type="entry name" value="AcylCoA_DH/ox_N_sf"/>
</dbReference>
<dbReference type="GO" id="GO:0003995">
    <property type="term" value="F:acyl-CoA dehydrogenase activity"/>
    <property type="evidence" value="ECO:0007669"/>
    <property type="project" value="TreeGrafter"/>
</dbReference>
<dbReference type="AlphaFoldDB" id="A0A9X5B3Y7"/>
<dbReference type="Gene3D" id="2.40.110.10">
    <property type="entry name" value="Butyryl-CoA Dehydrogenase, subunit A, domain 2"/>
    <property type="match status" value="1"/>
</dbReference>